<dbReference type="PANTHER" id="PTHR30050">
    <property type="entry name" value="CHROMOSOMAL REPLICATION INITIATOR PROTEIN DNAA"/>
    <property type="match status" value="1"/>
</dbReference>
<dbReference type="Proteomes" id="UP000010146">
    <property type="component" value="Unassembled WGS sequence"/>
</dbReference>
<dbReference type="GO" id="GO:0006260">
    <property type="term" value="P:DNA replication"/>
    <property type="evidence" value="ECO:0007669"/>
    <property type="project" value="TreeGrafter"/>
</dbReference>
<dbReference type="RefSeq" id="WP_009609926.1">
    <property type="nucleotide sequence ID" value="NZ_ABXP02000004.1"/>
</dbReference>
<comment type="caution">
    <text evidence="2">The sequence shown here is derived from an EMBL/GenBank/DDBJ whole genome shotgun (WGS) entry which is preliminary data.</text>
</comment>
<organism evidence="2 3">
    <name type="scientific">Caldanaerobacter subterraneus subsp. pacificus DSM 12653</name>
    <dbReference type="NCBI Taxonomy" id="391606"/>
    <lineage>
        <taxon>Bacteria</taxon>
        <taxon>Bacillati</taxon>
        <taxon>Bacillota</taxon>
        <taxon>Clostridia</taxon>
        <taxon>Thermoanaerobacterales</taxon>
        <taxon>Thermoanaerobacteraceae</taxon>
        <taxon>Caldanaerobacter</taxon>
    </lineage>
</organism>
<dbReference type="NCBIfam" id="NF005378">
    <property type="entry name" value="PRK06921.1"/>
    <property type="match status" value="1"/>
</dbReference>
<evidence type="ECO:0000259" key="1">
    <source>
        <dbReference type="Pfam" id="PF00308"/>
    </source>
</evidence>
<dbReference type="PANTHER" id="PTHR30050:SF10">
    <property type="entry name" value="PHAGE-LIKE ELEMENT PBSX PROTEIN XKDC"/>
    <property type="match status" value="1"/>
</dbReference>
<evidence type="ECO:0000313" key="3">
    <source>
        <dbReference type="Proteomes" id="UP000010146"/>
    </source>
</evidence>
<dbReference type="InterPro" id="IPR013317">
    <property type="entry name" value="DnaA_dom"/>
</dbReference>
<reference evidence="2 3" key="2">
    <citation type="journal article" date="2015" name="BMC Genomics">
        <title>Analysis of three genomes within the thermophilic bacterial species Caldanaerobacter subterraneus with a focus on carbon monoxide dehydrogenase evolution and hydrolase diversity.</title>
        <authorList>
            <person name="Sant'Anna F.H."/>
            <person name="Lebedinsky A.V."/>
            <person name="Sokolova T.G."/>
            <person name="Robb F.T."/>
            <person name="Gonzalez J.M."/>
        </authorList>
    </citation>
    <scope>NUCLEOTIDE SEQUENCE [LARGE SCALE GENOMIC DNA]</scope>
    <source>
        <strain evidence="2 3">DSM 12653</strain>
    </source>
</reference>
<feature type="domain" description="Chromosomal replication initiator protein DnaA ATPAse" evidence="1">
    <location>
        <begin position="80"/>
        <end position="235"/>
    </location>
</feature>
<name>B7R6S0_9THEO</name>
<dbReference type="AlphaFoldDB" id="B7R6S0"/>
<dbReference type="Gene3D" id="3.40.50.300">
    <property type="entry name" value="P-loop containing nucleotide triphosphate hydrolases"/>
    <property type="match status" value="1"/>
</dbReference>
<protein>
    <submittedName>
        <fullName evidence="2">DNA replication protein DnaC</fullName>
    </submittedName>
</protein>
<sequence length="259" mass="29736">MSSLGKAYTNKEYDELIARVEQSFDVVNYNPEECPICGGSGSVVILRDDDYTGVRECICRKVVEYRNMLKKSGISEAFRNKTFDNFIEWTDVVKQAKKMAVEYVKKFSEIKQQPNNSIAFLGQVGAGKTHLTIAIANELMKKLIGVLYMPYREAILRLKQNIMDEENYWRTIEEYKTCPVLLIDDLFKGKITDSDIGIIFEIINYRYFTGLPIIVSSEYRVKDLLQVDEAVGSRIIEMCKGYLMEFNGKELNYRLKGGG</sequence>
<proteinExistence type="predicted"/>
<dbReference type="EMBL" id="ABXP02000004">
    <property type="protein sequence ID" value="KKC30919.1"/>
    <property type="molecule type" value="Genomic_DNA"/>
</dbReference>
<dbReference type="Pfam" id="PF00308">
    <property type="entry name" value="Bac_DnaA"/>
    <property type="match status" value="1"/>
</dbReference>
<dbReference type="SUPFAM" id="SSF52540">
    <property type="entry name" value="P-loop containing nucleoside triphosphate hydrolases"/>
    <property type="match status" value="1"/>
</dbReference>
<gene>
    <name evidence="2" type="ORF">CDSM653_00016</name>
</gene>
<reference evidence="3" key="3">
    <citation type="submission" date="2015-02" db="EMBL/GenBank/DDBJ databases">
        <title>Genome analysis of three genomes within the thermophilic hydrogenogenic bacterial species Caldanaerobacter subterraneus.</title>
        <authorList>
            <person name="Sant'Anna F.H."/>
            <person name="Lebedinsky A."/>
            <person name="Sokolova T."/>
            <person name="Robb F.T."/>
            <person name="Gonzalez J.M."/>
        </authorList>
    </citation>
    <scope>NUCLEOTIDE SEQUENCE [LARGE SCALE GENOMIC DNA]</scope>
    <source>
        <strain evidence="3">DSM 12653</strain>
    </source>
</reference>
<accession>B7R6S0</accession>
<dbReference type="InterPro" id="IPR027417">
    <property type="entry name" value="P-loop_NTPase"/>
</dbReference>
<evidence type="ECO:0000313" key="2">
    <source>
        <dbReference type="EMBL" id="KKC30919.1"/>
    </source>
</evidence>
<reference evidence="2 3" key="1">
    <citation type="submission" date="2008-07" db="EMBL/GenBank/DDBJ databases">
        <authorList>
            <person name="Gonzalez J."/>
            <person name="Sokolova T."/>
            <person name="Ferriera S."/>
            <person name="Johnson J."/>
            <person name="Kravitz S."/>
            <person name="Beeson K."/>
            <person name="Sutton G."/>
            <person name="Rogers Y.-H."/>
            <person name="Friedman R."/>
            <person name="Frazier M."/>
            <person name="Venter J.C."/>
        </authorList>
    </citation>
    <scope>NUCLEOTIDE SEQUENCE [LARGE SCALE GENOMIC DNA]</scope>
    <source>
        <strain evidence="2 3">DSM 12653</strain>
    </source>
</reference>